<evidence type="ECO:0000256" key="1">
    <source>
        <dbReference type="SAM" id="Coils"/>
    </source>
</evidence>
<dbReference type="InterPro" id="IPR041519">
    <property type="entry name" value="HEPN_RiboL-PSP"/>
</dbReference>
<gene>
    <name evidence="3" type="ORF">RCS99_P0029</name>
</gene>
<dbReference type="Pfam" id="PF18735">
    <property type="entry name" value="HEPN_RiboL-PSP"/>
    <property type="match status" value="1"/>
</dbReference>
<name>A0A2P9ELH2_ECOLX</name>
<feature type="domain" description="RiboL-PSP-HEPN" evidence="2">
    <location>
        <begin position="128"/>
        <end position="294"/>
    </location>
</feature>
<reference evidence="3" key="1">
    <citation type="submission" date="2018-02" db="EMBL/GenBank/DDBJ databases">
        <authorList>
            <person name="Cohen D.B."/>
            <person name="Kent A.D."/>
        </authorList>
    </citation>
    <scope>NUCLEOTIDE SEQUENCE</scope>
    <source>
        <strain evidence="3">ECOR 70</strain>
    </source>
</reference>
<protein>
    <recommendedName>
        <fullName evidence="2">RiboL-PSP-HEPN domain-containing protein</fullName>
    </recommendedName>
</protein>
<keyword evidence="1" id="KW-0175">Coiled coil</keyword>
<accession>A0A2P9ELH2</accession>
<keyword evidence="3" id="KW-0614">Plasmid</keyword>
<dbReference type="EMBL" id="LT985315">
    <property type="protein sequence ID" value="SPE04247.1"/>
    <property type="molecule type" value="Genomic_DNA"/>
</dbReference>
<feature type="coiled-coil region" evidence="1">
    <location>
        <begin position="177"/>
        <end position="204"/>
    </location>
</feature>
<organism evidence="3">
    <name type="scientific">Escherichia coli</name>
    <dbReference type="NCBI Taxonomy" id="562"/>
    <lineage>
        <taxon>Bacteria</taxon>
        <taxon>Pseudomonadati</taxon>
        <taxon>Pseudomonadota</taxon>
        <taxon>Gammaproteobacteria</taxon>
        <taxon>Enterobacterales</taxon>
        <taxon>Enterobacteriaceae</taxon>
        <taxon>Escherichia</taxon>
    </lineage>
</organism>
<sequence length="314" mass="36942">MIKKLSVFLMDTVAAVRCVKSDKKAGGTEKIFHVVSDKVTIDISNEHKEGIVGATKDWVMQVEESRREEWIRERLSSPDLEEDSEEWQLLEKDYDEYQDFLSDMAMEEYENEKWLKQHPHTEIYKIAINLLEQIKEEGKQSTSEVFIKMKIAYIVTIMENCLSEMIKSVVLSHNRYVENAIRNINELKAKNISLSELINKESNANKYVQEYLSDILYHRIQLVVEIYKAVLQPKQYPRFPLKNINELMKLRHDIVHRNGKTKTTDEKIHTFNTATLNDAFKVVEEFLNNMMNLISDAVEHHENEQIARDLEDEF</sequence>
<proteinExistence type="predicted"/>
<evidence type="ECO:0000313" key="3">
    <source>
        <dbReference type="EMBL" id="SPE04247.1"/>
    </source>
</evidence>
<evidence type="ECO:0000259" key="2">
    <source>
        <dbReference type="Pfam" id="PF18735"/>
    </source>
</evidence>
<dbReference type="AlphaFoldDB" id="A0A2P9ELH2"/>
<geneLocation type="plasmid" evidence="3">
    <name>RCS99_p</name>
</geneLocation>